<name>A0AA39IUI3_9AGAR</name>
<protein>
    <submittedName>
        <fullName evidence="1">Uncharacterized protein</fullName>
    </submittedName>
</protein>
<evidence type="ECO:0000313" key="1">
    <source>
        <dbReference type="EMBL" id="KAK0430732.1"/>
    </source>
</evidence>
<accession>A0AA39IUI3</accession>
<proteinExistence type="predicted"/>
<evidence type="ECO:0000313" key="2">
    <source>
        <dbReference type="Proteomes" id="UP001175226"/>
    </source>
</evidence>
<sequence length="393" mass="44372">MSSVSPSSTSQISNDIDSGLCLALDTTWKTETYDTFTALSHFLEILESDELKTKYLLLRLSIEEFHAALESQHFPRTYSCEGFVLAVLEASGPPSYLVDYYQTIPSADGSIHSFAIACSCLQSAPHAAFIDSSFKYLVTFQTDRQVFLFKDHRDHLPASFERLPPLPIIYSPVVSVSIPPSSPSYFPKKSENARPTKLVSQHDLLRQPFLALERDERFVLLRIRRRISLDTRRRRLTIEDWLNKSSTSFELNSSLPVSDIKSSLNKLASHNSTAFPLAKQFMIVELAEDVANLPTSDESNTHKIDRTTSAPFSRNATERIVRKAYGNGDNIISAELAPESQQNQNTVANTKIWLIEFKDEDSRLQGESIYSERRQNARLFSSSLFAAGFERKP</sequence>
<keyword evidence="2" id="KW-1185">Reference proteome</keyword>
<organism evidence="1 2">
    <name type="scientific">Armillaria borealis</name>
    <dbReference type="NCBI Taxonomy" id="47425"/>
    <lineage>
        <taxon>Eukaryota</taxon>
        <taxon>Fungi</taxon>
        <taxon>Dikarya</taxon>
        <taxon>Basidiomycota</taxon>
        <taxon>Agaricomycotina</taxon>
        <taxon>Agaricomycetes</taxon>
        <taxon>Agaricomycetidae</taxon>
        <taxon>Agaricales</taxon>
        <taxon>Marasmiineae</taxon>
        <taxon>Physalacriaceae</taxon>
        <taxon>Armillaria</taxon>
    </lineage>
</organism>
<gene>
    <name evidence="1" type="ORF">EV421DRAFT_1856920</name>
</gene>
<dbReference type="EMBL" id="JAUEPT010000135">
    <property type="protein sequence ID" value="KAK0430732.1"/>
    <property type="molecule type" value="Genomic_DNA"/>
</dbReference>
<dbReference type="AlphaFoldDB" id="A0AA39IUI3"/>
<reference evidence="1" key="1">
    <citation type="submission" date="2023-06" db="EMBL/GenBank/DDBJ databases">
        <authorList>
            <consortium name="Lawrence Berkeley National Laboratory"/>
            <person name="Ahrendt S."/>
            <person name="Sahu N."/>
            <person name="Indic B."/>
            <person name="Wong-Bajracharya J."/>
            <person name="Merenyi Z."/>
            <person name="Ke H.-M."/>
            <person name="Monk M."/>
            <person name="Kocsube S."/>
            <person name="Drula E."/>
            <person name="Lipzen A."/>
            <person name="Balint B."/>
            <person name="Henrissat B."/>
            <person name="Andreopoulos B."/>
            <person name="Martin F.M."/>
            <person name="Harder C.B."/>
            <person name="Rigling D."/>
            <person name="Ford K.L."/>
            <person name="Foster G.D."/>
            <person name="Pangilinan J."/>
            <person name="Papanicolaou A."/>
            <person name="Barry K."/>
            <person name="LaButti K."/>
            <person name="Viragh M."/>
            <person name="Koriabine M."/>
            <person name="Yan M."/>
            <person name="Riley R."/>
            <person name="Champramary S."/>
            <person name="Plett K.L."/>
            <person name="Tsai I.J."/>
            <person name="Slot J."/>
            <person name="Sipos G."/>
            <person name="Plett J."/>
            <person name="Nagy L.G."/>
            <person name="Grigoriev I.V."/>
        </authorList>
    </citation>
    <scope>NUCLEOTIDE SEQUENCE</scope>
    <source>
        <strain evidence="1">FPL87.14</strain>
    </source>
</reference>
<dbReference type="Proteomes" id="UP001175226">
    <property type="component" value="Unassembled WGS sequence"/>
</dbReference>
<comment type="caution">
    <text evidence="1">The sequence shown here is derived from an EMBL/GenBank/DDBJ whole genome shotgun (WGS) entry which is preliminary data.</text>
</comment>